<organism evidence="1 2">
    <name type="scientific">Bradyrhizobium sacchari</name>
    <dbReference type="NCBI Taxonomy" id="1399419"/>
    <lineage>
        <taxon>Bacteria</taxon>
        <taxon>Pseudomonadati</taxon>
        <taxon>Pseudomonadota</taxon>
        <taxon>Alphaproteobacteria</taxon>
        <taxon>Hyphomicrobiales</taxon>
        <taxon>Nitrobacteraceae</taxon>
        <taxon>Bradyrhizobium</taxon>
    </lineage>
</organism>
<keyword evidence="2" id="KW-1185">Reference proteome</keyword>
<sequence length="42" mass="4279">MVAYSLSRKGPVWGAGLGCPSGLPKWPAQVARARAAACLPSP</sequence>
<dbReference type="AlphaFoldDB" id="A0A560I0D1"/>
<dbReference type="EMBL" id="VITW01000008">
    <property type="protein sequence ID" value="TWB70262.1"/>
    <property type="molecule type" value="Genomic_DNA"/>
</dbReference>
<accession>A0A560I0D1</accession>
<comment type="caution">
    <text evidence="1">The sequence shown here is derived from an EMBL/GenBank/DDBJ whole genome shotgun (WGS) entry which is preliminary data.</text>
</comment>
<evidence type="ECO:0000313" key="2">
    <source>
        <dbReference type="Proteomes" id="UP000315914"/>
    </source>
</evidence>
<evidence type="ECO:0000313" key="1">
    <source>
        <dbReference type="EMBL" id="TWB70262.1"/>
    </source>
</evidence>
<protein>
    <submittedName>
        <fullName evidence="1">Uncharacterized protein</fullName>
    </submittedName>
</protein>
<proteinExistence type="predicted"/>
<dbReference type="Proteomes" id="UP000315914">
    <property type="component" value="Unassembled WGS sequence"/>
</dbReference>
<name>A0A560I0D1_9BRAD</name>
<reference evidence="1 2" key="1">
    <citation type="submission" date="2019-06" db="EMBL/GenBank/DDBJ databases">
        <title>Genomic Encyclopedia of Type Strains, Phase IV (KMG-V): Genome sequencing to study the core and pangenomes of soil and plant-associated prokaryotes.</title>
        <authorList>
            <person name="Whitman W."/>
        </authorList>
    </citation>
    <scope>NUCLEOTIDE SEQUENCE [LARGE SCALE GENOMIC DNA]</scope>
    <source>
        <strain evidence="1 2">BR 10556</strain>
    </source>
</reference>
<gene>
    <name evidence="1" type="ORF">FBZ95_108264</name>
</gene>